<dbReference type="InterPro" id="IPR024826">
    <property type="entry name" value="DNA_pol_delta/II_ssu"/>
</dbReference>
<feature type="region of interest" description="Disordered" evidence="15">
    <location>
        <begin position="1897"/>
        <end position="1929"/>
    </location>
</feature>
<gene>
    <name evidence="18" type="ORF">RHS01_06161</name>
</gene>
<dbReference type="GO" id="GO:0003677">
    <property type="term" value="F:DNA binding"/>
    <property type="evidence" value="ECO:0007669"/>
    <property type="project" value="InterPro"/>
</dbReference>
<dbReference type="SUPFAM" id="SSF53036">
    <property type="entry name" value="Eukaryotic RPB5 N-terminal domain"/>
    <property type="match status" value="1"/>
</dbReference>
<evidence type="ECO:0000313" key="18">
    <source>
        <dbReference type="EMBL" id="KAF8754122.1"/>
    </source>
</evidence>
<dbReference type="SUPFAM" id="SSF55287">
    <property type="entry name" value="RPB5-like RNA polymerase subunit"/>
    <property type="match status" value="1"/>
</dbReference>
<dbReference type="GO" id="GO:0000155">
    <property type="term" value="F:phosphorelay sensor kinase activity"/>
    <property type="evidence" value="ECO:0007669"/>
    <property type="project" value="InterPro"/>
</dbReference>
<evidence type="ECO:0000256" key="1">
    <source>
        <dbReference type="ARBA" id="ARBA00004123"/>
    </source>
</evidence>
<evidence type="ECO:0000256" key="7">
    <source>
        <dbReference type="ARBA" id="ARBA00022695"/>
    </source>
</evidence>
<comment type="subcellular location">
    <subcellularLocation>
        <location evidence="1">Nucleus</location>
    </subcellularLocation>
</comment>
<evidence type="ECO:0000256" key="12">
    <source>
        <dbReference type="ARBA" id="ARBA00025765"/>
    </source>
</evidence>
<dbReference type="SUPFAM" id="SSF55781">
    <property type="entry name" value="GAF domain-like"/>
    <property type="match status" value="1"/>
</dbReference>
<dbReference type="Gene3D" id="3.30.450.40">
    <property type="match status" value="1"/>
</dbReference>
<keyword evidence="10" id="KW-0239">DNA-directed DNA polymerase</keyword>
<dbReference type="InterPro" id="IPR007185">
    <property type="entry name" value="DNA_pol_a/d/e_bsu"/>
</dbReference>
<evidence type="ECO:0000256" key="4">
    <source>
        <dbReference type="ARBA" id="ARBA00020809"/>
    </source>
</evidence>
<dbReference type="GO" id="GO:0003899">
    <property type="term" value="F:DNA-directed RNA polymerase activity"/>
    <property type="evidence" value="ECO:0007669"/>
    <property type="project" value="InterPro"/>
</dbReference>
<dbReference type="InterPro" id="IPR003594">
    <property type="entry name" value="HATPase_dom"/>
</dbReference>
<dbReference type="GO" id="GO:0006281">
    <property type="term" value="P:DNA repair"/>
    <property type="evidence" value="ECO:0007669"/>
    <property type="project" value="UniProtKB-ARBA"/>
</dbReference>
<dbReference type="Pfam" id="PF01590">
    <property type="entry name" value="GAF"/>
    <property type="match status" value="1"/>
</dbReference>
<dbReference type="GO" id="GO:0006273">
    <property type="term" value="P:lagging strand elongation"/>
    <property type="evidence" value="ECO:0007669"/>
    <property type="project" value="UniProtKB-ARBA"/>
</dbReference>
<dbReference type="Gene3D" id="3.90.940.20">
    <property type="entry name" value="RPB5-like RNA polymerase subunit"/>
    <property type="match status" value="1"/>
</dbReference>
<dbReference type="Gene3D" id="1.10.287.130">
    <property type="match status" value="1"/>
</dbReference>
<keyword evidence="8" id="KW-0235">DNA replication</keyword>
<dbReference type="SUPFAM" id="SSF55874">
    <property type="entry name" value="ATPase domain of HSP90 chaperone/DNA topoisomerase II/histidine kinase"/>
    <property type="match status" value="1"/>
</dbReference>
<keyword evidence="5 14" id="KW-0597">Phosphoprotein</keyword>
<dbReference type="PANTHER" id="PTHR10416:SF0">
    <property type="entry name" value="DNA POLYMERASE DELTA SUBUNIT 2"/>
    <property type="match status" value="1"/>
</dbReference>
<evidence type="ECO:0000313" key="19">
    <source>
        <dbReference type="Proteomes" id="UP000614334"/>
    </source>
</evidence>
<dbReference type="InterPro" id="IPR036890">
    <property type="entry name" value="HATPase_C_sf"/>
</dbReference>
<evidence type="ECO:0000256" key="6">
    <source>
        <dbReference type="ARBA" id="ARBA00022679"/>
    </source>
</evidence>
<feature type="compositionally biased region" description="Low complexity" evidence="15">
    <location>
        <begin position="846"/>
        <end position="861"/>
    </location>
</feature>
<dbReference type="InterPro" id="IPR011006">
    <property type="entry name" value="CheY-like_superfamily"/>
</dbReference>
<dbReference type="SMART" id="SM00387">
    <property type="entry name" value="HATPase_c"/>
    <property type="match status" value="1"/>
</dbReference>
<keyword evidence="9" id="KW-0418">Kinase</keyword>
<dbReference type="InterPro" id="IPR005571">
    <property type="entry name" value="RNA_pol_Rpb5_N"/>
</dbReference>
<dbReference type="InterPro" id="IPR029016">
    <property type="entry name" value="GAF-like_dom_sf"/>
</dbReference>
<feature type="compositionally biased region" description="Pro residues" evidence="15">
    <location>
        <begin position="967"/>
        <end position="981"/>
    </location>
</feature>
<proteinExistence type="inferred from homology"/>
<comment type="caution">
    <text evidence="18">The sequence shown here is derived from an EMBL/GenBank/DDBJ whole genome shotgun (WGS) entry which is preliminary data.</text>
</comment>
<evidence type="ECO:0000256" key="5">
    <source>
        <dbReference type="ARBA" id="ARBA00022553"/>
    </source>
</evidence>
<dbReference type="SMART" id="SM00448">
    <property type="entry name" value="REC"/>
    <property type="match status" value="1"/>
</dbReference>
<evidence type="ECO:0000256" key="13">
    <source>
        <dbReference type="ARBA" id="ARBA00049244"/>
    </source>
</evidence>
<dbReference type="Pfam" id="PF01191">
    <property type="entry name" value="RNA_pol_Rpb5_C"/>
    <property type="match status" value="1"/>
</dbReference>
<dbReference type="EMBL" id="JACYCF010000011">
    <property type="protein sequence ID" value="KAF8754122.1"/>
    <property type="molecule type" value="Genomic_DNA"/>
</dbReference>
<protein>
    <recommendedName>
        <fullName evidence="4">DNA-directed RNA polymerases I, II, and III subunit RPABC1</fullName>
        <ecNumber evidence="3">2.7.7.7</ecNumber>
    </recommendedName>
</protein>
<dbReference type="SUPFAM" id="SSF47384">
    <property type="entry name" value="Homodimeric domain of signal transducing histidine kinase"/>
    <property type="match status" value="1"/>
</dbReference>
<dbReference type="InterPro" id="IPR003018">
    <property type="entry name" value="GAF"/>
</dbReference>
<evidence type="ECO:0000259" key="16">
    <source>
        <dbReference type="PROSITE" id="PS50109"/>
    </source>
</evidence>
<evidence type="ECO:0000256" key="14">
    <source>
        <dbReference type="PROSITE-ProRule" id="PRU00169"/>
    </source>
</evidence>
<dbReference type="GO" id="GO:0043625">
    <property type="term" value="C:delta DNA polymerase complex"/>
    <property type="evidence" value="ECO:0007669"/>
    <property type="project" value="TreeGrafter"/>
</dbReference>
<dbReference type="GO" id="GO:0006351">
    <property type="term" value="P:DNA-templated transcription"/>
    <property type="evidence" value="ECO:0007669"/>
    <property type="project" value="InterPro"/>
</dbReference>
<dbReference type="InterPro" id="IPR005467">
    <property type="entry name" value="His_kinase_dom"/>
</dbReference>
<dbReference type="PROSITE" id="PS50110">
    <property type="entry name" value="RESPONSE_REGULATORY"/>
    <property type="match status" value="1"/>
</dbReference>
<reference evidence="18" key="1">
    <citation type="submission" date="2020-09" db="EMBL/GenBank/DDBJ databases">
        <title>Comparative genome analyses of four rice-infecting Rhizoctonia solani isolates reveal extensive enrichment of homogalacturonan modification genes.</title>
        <authorList>
            <person name="Lee D.-Y."/>
            <person name="Jeon J."/>
            <person name="Kim K.-T."/>
            <person name="Cheong K."/>
            <person name="Song H."/>
            <person name="Choi G."/>
            <person name="Ko J."/>
            <person name="Opiyo S.O."/>
            <person name="Zuo S."/>
            <person name="Madhav S."/>
            <person name="Lee Y.-H."/>
            <person name="Wang G.-L."/>
        </authorList>
    </citation>
    <scope>NUCLEOTIDE SEQUENCE</scope>
    <source>
        <strain evidence="18">AG1-IA B2</strain>
    </source>
</reference>
<comment type="similarity">
    <text evidence="12">Belongs to the archaeal Rpo5/eukaryotic RPB5 RNA polymerase subunit family.</text>
</comment>
<dbReference type="InterPro" id="IPR040663">
    <property type="entry name" value="DNA_pol_D_N"/>
</dbReference>
<feature type="compositionally biased region" description="Polar residues" evidence="15">
    <location>
        <begin position="1916"/>
        <end position="1929"/>
    </location>
</feature>
<keyword evidence="6" id="KW-0808">Transferase</keyword>
<dbReference type="SUPFAM" id="SSF52172">
    <property type="entry name" value="CheY-like"/>
    <property type="match status" value="1"/>
</dbReference>
<feature type="compositionally biased region" description="Low complexity" evidence="15">
    <location>
        <begin position="740"/>
        <end position="750"/>
    </location>
</feature>
<dbReference type="Pfam" id="PF00072">
    <property type="entry name" value="Response_reg"/>
    <property type="match status" value="1"/>
</dbReference>
<dbReference type="Gene3D" id="3.30.565.10">
    <property type="entry name" value="Histidine kinase-like ATPase, C-terminal domain"/>
    <property type="match status" value="1"/>
</dbReference>
<dbReference type="InterPro" id="IPR036097">
    <property type="entry name" value="HisK_dim/P_sf"/>
</dbReference>
<dbReference type="PRINTS" id="PR00344">
    <property type="entry name" value="BCTRLSENSOR"/>
</dbReference>
<evidence type="ECO:0000256" key="11">
    <source>
        <dbReference type="ARBA" id="ARBA00023242"/>
    </source>
</evidence>
<keyword evidence="7" id="KW-0548">Nucleotidyltransferase</keyword>
<dbReference type="Proteomes" id="UP000614334">
    <property type="component" value="Unassembled WGS sequence"/>
</dbReference>
<comment type="catalytic activity">
    <reaction evidence="13">
        <text>DNA(n) + a 2'-deoxyribonucleoside 5'-triphosphate = DNA(n+1) + diphosphate</text>
        <dbReference type="Rhea" id="RHEA:22508"/>
        <dbReference type="Rhea" id="RHEA-COMP:17339"/>
        <dbReference type="Rhea" id="RHEA-COMP:17340"/>
        <dbReference type="ChEBI" id="CHEBI:33019"/>
        <dbReference type="ChEBI" id="CHEBI:61560"/>
        <dbReference type="ChEBI" id="CHEBI:173112"/>
        <dbReference type="EC" id="2.7.7.7"/>
    </reaction>
</comment>
<evidence type="ECO:0000256" key="9">
    <source>
        <dbReference type="ARBA" id="ARBA00022777"/>
    </source>
</evidence>
<dbReference type="FunFam" id="3.90.940.20:FF:000001">
    <property type="entry name" value="DNA-directed RNA polymerases I, II, and III subunit RPABC1"/>
    <property type="match status" value="1"/>
</dbReference>
<evidence type="ECO:0000256" key="15">
    <source>
        <dbReference type="SAM" id="MobiDB-lite"/>
    </source>
</evidence>
<feature type="region of interest" description="Disordered" evidence="15">
    <location>
        <begin position="961"/>
        <end position="1055"/>
    </location>
</feature>
<dbReference type="FunFam" id="2.40.50.430:FF:000002">
    <property type="entry name" value="DNA polymerase delta subunit"/>
    <property type="match status" value="1"/>
</dbReference>
<feature type="domain" description="Response regulatory" evidence="17">
    <location>
        <begin position="1976"/>
        <end position="2081"/>
    </location>
</feature>
<dbReference type="CDD" id="cd17546">
    <property type="entry name" value="REC_hyHK_CKI1_RcsC-like"/>
    <property type="match status" value="1"/>
</dbReference>
<evidence type="ECO:0000259" key="17">
    <source>
        <dbReference type="PROSITE" id="PS50110"/>
    </source>
</evidence>
<feature type="compositionally biased region" description="Polar residues" evidence="15">
    <location>
        <begin position="724"/>
        <end position="735"/>
    </location>
</feature>
<dbReference type="InterPro" id="IPR036710">
    <property type="entry name" value="RNA_pol_Rpb5_N_sf"/>
</dbReference>
<dbReference type="InterPro" id="IPR001789">
    <property type="entry name" value="Sig_transdc_resp-reg_receiver"/>
</dbReference>
<feature type="compositionally biased region" description="Polar residues" evidence="15">
    <location>
        <begin position="1001"/>
        <end position="1024"/>
    </location>
</feature>
<feature type="domain" description="Histidine kinase" evidence="16">
    <location>
        <begin position="1527"/>
        <end position="1757"/>
    </location>
</feature>
<feature type="region of interest" description="Disordered" evidence="15">
    <location>
        <begin position="1410"/>
        <end position="1433"/>
    </location>
</feature>
<dbReference type="InterPro" id="IPR004358">
    <property type="entry name" value="Sig_transdc_His_kin-like_C"/>
</dbReference>
<evidence type="ECO:0000256" key="10">
    <source>
        <dbReference type="ARBA" id="ARBA00022932"/>
    </source>
</evidence>
<comment type="similarity">
    <text evidence="2">Belongs to the DNA polymerase delta/II small subunit family.</text>
</comment>
<dbReference type="Pfam" id="PF03871">
    <property type="entry name" value="RNA_pol_Rpb5_N"/>
    <property type="match status" value="1"/>
</dbReference>
<dbReference type="CDD" id="cd00082">
    <property type="entry name" value="HisKA"/>
    <property type="match status" value="1"/>
</dbReference>
<dbReference type="Pfam" id="PF02518">
    <property type="entry name" value="HATPase_c"/>
    <property type="match status" value="1"/>
</dbReference>
<evidence type="ECO:0000256" key="3">
    <source>
        <dbReference type="ARBA" id="ARBA00012417"/>
    </source>
</evidence>
<accession>A0A8H7IBB9</accession>
<evidence type="ECO:0000256" key="2">
    <source>
        <dbReference type="ARBA" id="ARBA00006035"/>
    </source>
</evidence>
<keyword evidence="11" id="KW-0539">Nucleus</keyword>
<feature type="region of interest" description="Disordered" evidence="15">
    <location>
        <begin position="694"/>
        <end position="786"/>
    </location>
</feature>
<dbReference type="Pfam" id="PF00512">
    <property type="entry name" value="HisKA"/>
    <property type="match status" value="1"/>
</dbReference>
<dbReference type="PANTHER" id="PTHR10416">
    <property type="entry name" value="DNA POLYMERASE DELTA SUBUNIT 2"/>
    <property type="match status" value="1"/>
</dbReference>
<dbReference type="FunFam" id="1.10.287.130:FF:000023">
    <property type="entry name" value="Sensor histidine kinase/response regulator, putative"/>
    <property type="match status" value="1"/>
</dbReference>
<dbReference type="Pfam" id="PF04042">
    <property type="entry name" value="DNA_pol_E_B"/>
    <property type="match status" value="1"/>
</dbReference>
<feature type="region of interest" description="Disordered" evidence="15">
    <location>
        <begin position="846"/>
        <end position="898"/>
    </location>
</feature>
<organism evidence="18 19">
    <name type="scientific">Rhizoctonia solani</name>
    <dbReference type="NCBI Taxonomy" id="456999"/>
    <lineage>
        <taxon>Eukaryota</taxon>
        <taxon>Fungi</taxon>
        <taxon>Dikarya</taxon>
        <taxon>Basidiomycota</taxon>
        <taxon>Agaricomycotina</taxon>
        <taxon>Agaricomycetes</taxon>
        <taxon>Cantharellales</taxon>
        <taxon>Ceratobasidiaceae</taxon>
        <taxon>Rhizoctonia</taxon>
    </lineage>
</organism>
<dbReference type="EC" id="2.7.7.7" evidence="3"/>
<dbReference type="Pfam" id="PF18018">
    <property type="entry name" value="DNA_pol_D_N"/>
    <property type="match status" value="1"/>
</dbReference>
<dbReference type="InterPro" id="IPR000783">
    <property type="entry name" value="RNA_pol_subH/Rpb5_C"/>
</dbReference>
<dbReference type="SMART" id="SM00388">
    <property type="entry name" value="HisKA"/>
    <property type="match status" value="1"/>
</dbReference>
<dbReference type="Gene3D" id="2.40.50.430">
    <property type="match status" value="1"/>
</dbReference>
<dbReference type="Gene3D" id="3.40.50.2300">
    <property type="match status" value="1"/>
</dbReference>
<dbReference type="Gene3D" id="3.60.21.50">
    <property type="match status" value="1"/>
</dbReference>
<dbReference type="Gene3D" id="3.40.1340.10">
    <property type="entry name" value="RNA polymerase, Rpb5, N-terminal domain"/>
    <property type="match status" value="2"/>
</dbReference>
<feature type="modified residue" description="4-aspartylphosphate" evidence="14">
    <location>
        <position position="2028"/>
    </location>
</feature>
<name>A0A8H7IBB9_9AGAM</name>
<dbReference type="InterPro" id="IPR035913">
    <property type="entry name" value="RPB5-like_sf"/>
</dbReference>
<dbReference type="InterPro" id="IPR003661">
    <property type="entry name" value="HisK_dim/P_dom"/>
</dbReference>
<dbReference type="PROSITE" id="PS50109">
    <property type="entry name" value="HIS_KIN"/>
    <property type="match status" value="1"/>
</dbReference>
<dbReference type="GO" id="GO:0003887">
    <property type="term" value="F:DNA-directed DNA polymerase activity"/>
    <property type="evidence" value="ECO:0007669"/>
    <property type="project" value="UniProtKB-KW"/>
</dbReference>
<evidence type="ECO:0000256" key="8">
    <source>
        <dbReference type="ARBA" id="ARBA00022705"/>
    </source>
</evidence>
<sequence length="2081" mass="227849">MAGYWGIGHFYRKGDSMLYNVLVAATRWLLWKDDLRVPPALIDLRRVVYKIIPEAPLTIYLSAYHHRSSGKQMASQPEASREVARLHRVNRTIHELVHDRGYLVAEDEMNMDIQTFKSTFGSGENIEFLGILDEKGITHGIIVFMEKMTPSARKVISAMSSQYSLEEFAEADLLVNITHHKLVPQHQVLTQVEKKALLERYRLKETQLPRIQLIDPVSRYYGLKRGQVVKITRPSETSGRMAKDYRSHTTIDDSEKPFNLFAGQKHYGQQFDTIYAARLGQLRPALLENAQKTWGKRKGKHCIFPHVPRVLDVVKGQQCYIIGTVYMDMPLKANVLEDIAQDHALAMIPIQSKRTSDKDSVMLEDESGRVGLIGNLLAKERLVTGVNIAVLGSEADSGEFQVDEVVYPGLAPPAHIPNPMPNESSYCAFLSGLLYGETANTGSTLVQPETNSSLRADSMMTMSLFLDWLSGEGGTEKDRDLARQISRVVVAGDSLAAPLLDEERDSSKVSSSANTSLRQAVLSLGETFQEIARTVPLHVLPGASDPSGAALPQQPLPSWIFQPQGQASEISDALHMESNPTWIHSSGKSILVHSGQPLNDIYMHSVEDDRMSMVRNTLKWRHIAPTAPDTLWSYPFDKKDPFVLDKMPDIYVVGNQPTFGTEMIGPTRVVLLPRFASQPLVVLVNMATLAVQTRPKTTSSGSAMAPGTPTPRAHVRTAPGRISRPSTAPTPTSDSAPMLPTSSPQMSRQPSPAPPPAATLEPERAGQTPQPGGGSAPPTSGILLGSGSGVVDWPTFMQAYANGEWDPIRIPEPPFELKLPGASMRTSGSPMISSSALSSSSTVAVNLSPSLSSSPSSASPSRGLAGPDRRPRIMPESRTSSIASRRGTATPDLSSSTTNFIHPNFPYVNAPRKVQSPSIDRAAVAATIRWAGSGVNVAPYALPSPEAAELLDPCSRLSNFWEESPHEPAPPPTIVPQPPSPEVVSSKESYISRPAPAHKASSWSTRRPSNSQGDYFSRSPSQIRSRAHSRSPASDKSRDLPSHPFIGVNQTNPSGPLPATTWTNLATSPSQTNLADVCLPVTFRGSTLSLAGAKLRPDSGVHLGNGYPTVPDQLLTSLSSSADVEFFTPSETLIKSDEDEQPTYLIPPLPPDELERRKALYRFNILHTSRDVNFDRITHLCKLVFSTKMVIIALIDKDDQSRRQRGAEPLVVTDASQDWRFANNPLVAGPPHIRFYAGAPLRTTEGYNIGTLCVIDDKPRDEFTPRQRHTLKEFAAIVMREMELWRDKVGSWISGIAVLTTQIPYCQIQLQVRDRIQTSMERFTRECLELEESGSPNGTSMEKVYDRASKLVSAYIYFGHKILRDSQVKRALDLEGATVLDIANFECVESFNEDGTKSYSYRGDTFTDSSHGPAPISASPSMHASDKVSGPANRPFEQISPPPFLELPIPILKPNTNYPDGKIYEHITPSYLRDWAIPSNATYSMIVPLLEGYELQFLRAIGVIILSAMLKRRMILADKAKSLFISNISHELRTPLHGILAAAELIADTKLTDTQSAFLKTIQSCGASLGETVNHVLDFTKLSGNREHTIPRSKTNLLTLVEDTVEGCWVGARARAVSEIGSVYSPPRSLPGTNAASQASGGRHVETIVDIAYRERLKFTSDGYVYVGLREVAYNEEDRVITVELSVNDTGKGISKDFLTNQLFQPFSQENPLHTGTGLGLAIVNSIVRSEAVNGQVDVWSQEGVGTEIKISFDVEELPSGLGDASLIHGKIDHLGICMHGFSSHRGEQELQSTISTVLTIWWSVSIVGHSDRADVLLVNEDIQFLSDLVNQQEFSKPVILLTSSRGDQRIMGIVKNFERSGGFCRLIFKPGGPSRLFSALKDCKKFRDGELSSWTGVHALPNSPGTPPASEPGTRRSSQHMPCSPANLTELSKPMDDAPYLTRSISDFQTIPLADEGSVMLESATGTLGSTKKPRVLVVEDNPINRNILAVWLKKQGLEYKEATDGIEGVGKFRNAVPGHYQVLLVDLSMPNLGGIGCVSQIRAIERERRGGVPAAKIFALTGLATPEDKRQALAAGFDG</sequence>